<keyword evidence="3" id="KW-1185">Reference proteome</keyword>
<feature type="transmembrane region" description="Helical" evidence="1">
    <location>
        <begin position="56"/>
        <end position="84"/>
    </location>
</feature>
<proteinExistence type="predicted"/>
<organism evidence="2 3">
    <name type="scientific">Edhazardia aedis (strain USNM 41457)</name>
    <name type="common">Microsporidian parasite</name>
    <dbReference type="NCBI Taxonomy" id="1003232"/>
    <lineage>
        <taxon>Eukaryota</taxon>
        <taxon>Fungi</taxon>
        <taxon>Fungi incertae sedis</taxon>
        <taxon>Microsporidia</taxon>
        <taxon>Edhazardia</taxon>
    </lineage>
</organism>
<sequence>MIRVFICFIINQNFHLSFVCVYCLSVALVVFSSWEATGFFNGAKRNTFRNLEAHSFYFPAFGIIVFSRSSAVTLVFLVVCSSVFNLRSLRCFFMQNICIFYD</sequence>
<dbReference type="InParanoid" id="J8ZRD4"/>
<keyword evidence="1" id="KW-1133">Transmembrane helix</keyword>
<evidence type="ECO:0000256" key="1">
    <source>
        <dbReference type="SAM" id="Phobius"/>
    </source>
</evidence>
<protein>
    <submittedName>
        <fullName evidence="2">Uncharacterized protein</fullName>
    </submittedName>
</protein>
<dbReference type="HOGENOM" id="CLU_2277442_0_0_1"/>
<comment type="caution">
    <text evidence="2">The sequence shown here is derived from an EMBL/GenBank/DDBJ whole genome shotgun (WGS) entry which is preliminary data.</text>
</comment>
<accession>J8ZRD4</accession>
<dbReference type="AlphaFoldDB" id="J8ZRD4"/>
<keyword evidence="1" id="KW-0812">Transmembrane</keyword>
<evidence type="ECO:0000313" key="3">
    <source>
        <dbReference type="Proteomes" id="UP000003163"/>
    </source>
</evidence>
<reference evidence="2 3" key="1">
    <citation type="submission" date="2011-08" db="EMBL/GenBank/DDBJ databases">
        <authorList>
            <person name="Liu Z.J."/>
            <person name="Shi F.L."/>
            <person name="Lu J.Q."/>
            <person name="Li M."/>
            <person name="Wang Z.L."/>
        </authorList>
    </citation>
    <scope>NUCLEOTIDE SEQUENCE [LARGE SCALE GENOMIC DNA]</scope>
    <source>
        <strain evidence="2 3">USNM 41457</strain>
    </source>
</reference>
<dbReference type="Proteomes" id="UP000003163">
    <property type="component" value="Unassembled WGS sequence"/>
</dbReference>
<feature type="transmembrane region" description="Helical" evidence="1">
    <location>
        <begin position="12"/>
        <end position="36"/>
    </location>
</feature>
<keyword evidence="1" id="KW-0472">Membrane</keyword>
<dbReference type="EMBL" id="AFBI03000081">
    <property type="protein sequence ID" value="EJW02258.1"/>
    <property type="molecule type" value="Genomic_DNA"/>
</dbReference>
<reference evidence="3" key="2">
    <citation type="submission" date="2015-07" db="EMBL/GenBank/DDBJ databases">
        <title>Contrasting host-pathogen interactions and genome evolution in two generalist and specialist microsporidian pathogens of mosquitoes.</title>
        <authorList>
            <consortium name="The Broad Institute Genomics Platform"/>
            <consortium name="The Broad Institute Genome Sequencing Center for Infectious Disease"/>
            <person name="Cuomo C.A."/>
            <person name="Sanscrainte N.D."/>
            <person name="Goldberg J.M."/>
            <person name="Heiman D."/>
            <person name="Young S."/>
            <person name="Zeng Q."/>
            <person name="Becnel J.J."/>
            <person name="Birren B.W."/>
        </authorList>
    </citation>
    <scope>NUCLEOTIDE SEQUENCE [LARGE SCALE GENOMIC DNA]</scope>
    <source>
        <strain evidence="3">USNM 41457</strain>
    </source>
</reference>
<evidence type="ECO:0000313" key="2">
    <source>
        <dbReference type="EMBL" id="EJW02258.1"/>
    </source>
</evidence>
<name>J8ZRD4_EDHAE</name>
<gene>
    <name evidence="2" type="ORF">EDEG_03301</name>
</gene>
<dbReference type="VEuPathDB" id="MicrosporidiaDB:EDEG_03301"/>